<reference evidence="3 4" key="1">
    <citation type="submission" date="2007-10" db="EMBL/GenBank/DDBJ databases">
        <title>Complete sequence of Shewanella pealeana ATCC 700345.</title>
        <authorList>
            <consortium name="US DOE Joint Genome Institute"/>
            <person name="Copeland A."/>
            <person name="Lucas S."/>
            <person name="Lapidus A."/>
            <person name="Barry K."/>
            <person name="Glavina del Rio T."/>
            <person name="Dalin E."/>
            <person name="Tice H."/>
            <person name="Pitluck S."/>
            <person name="Chertkov O."/>
            <person name="Brettin T."/>
            <person name="Bruce D."/>
            <person name="Detter J.C."/>
            <person name="Han C."/>
            <person name="Schmutz J."/>
            <person name="Larimer F."/>
            <person name="Land M."/>
            <person name="Hauser L."/>
            <person name="Kyrpides N."/>
            <person name="Kim E."/>
            <person name="Zhao J.-S.Z."/>
            <person name="Manno D."/>
            <person name="Hawari J."/>
            <person name="Richardson P."/>
        </authorList>
    </citation>
    <scope>NUCLEOTIDE SEQUENCE [LARGE SCALE GENOMIC DNA]</scope>
    <source>
        <strain evidence="4">ATCC 700345 / ANG-SQ1</strain>
    </source>
</reference>
<dbReference type="InterPro" id="IPR008023">
    <property type="entry name" value="DUF748"/>
</dbReference>
<dbReference type="Proteomes" id="UP000002608">
    <property type="component" value="Chromosome"/>
</dbReference>
<organism evidence="3 4">
    <name type="scientific">Shewanella pealeana (strain ATCC 700345 / ANG-SQ1)</name>
    <dbReference type="NCBI Taxonomy" id="398579"/>
    <lineage>
        <taxon>Bacteria</taxon>
        <taxon>Pseudomonadati</taxon>
        <taxon>Pseudomonadota</taxon>
        <taxon>Gammaproteobacteria</taxon>
        <taxon>Alteromonadales</taxon>
        <taxon>Shewanellaceae</taxon>
        <taxon>Shewanella</taxon>
    </lineage>
</organism>
<gene>
    <name evidence="3" type="ordered locus">Spea_1600</name>
</gene>
<evidence type="ECO:0008006" key="5">
    <source>
        <dbReference type="Google" id="ProtNLM"/>
    </source>
</evidence>
<dbReference type="OrthoDB" id="9757969at2"/>
<dbReference type="GO" id="GO:0090313">
    <property type="term" value="P:regulation of protein targeting to membrane"/>
    <property type="evidence" value="ECO:0007669"/>
    <property type="project" value="TreeGrafter"/>
</dbReference>
<feature type="region of interest" description="Disordered" evidence="1">
    <location>
        <begin position="377"/>
        <end position="414"/>
    </location>
</feature>
<sequence>MSFISKFLKPVLNGYRQRPRYQRLLLIVSAIYLSFTAVLGLLVPYIIVKQAPKQLSELLQRPVTLERVKINPFTLEVAVDNFELHETNNQPFVGFKQLSFEYQFWNSLFNTAFSVADVTLAAPSINVERIKAPQSLRFNFSDIIDTLANRPKTEQSEQSTESSRLPHFIVTNLAIVNADLSFIDHVTNSQLHYPELNLNVKFFDSNHVIKSTLENLGDKQQTNHYAIHVVGRNGGEIATQGLVQLSPLNIVGDVQLTNIQLPQFWSFISEQFAPVLTSGRLSLSSNYQLQIQNDKFEVTTDLGLVKLDELNFDYQEQSIINLPMTALKGIAFDLQQQTVTAETLDTHGLVLNTKINKDGIDLSKLFTPINEKPVFTQAQAPKPKITKPEITKSEKNSSEATSSESIEPADTRVDTNIAKQANNDTAKTAKQSWTAVLKAIKLKDYQVNLTEQLVTKNTLWQIDDIDLTTGAIDASLANPIDYQLSLNVNQEGIVQSSGSIDALKQLVNAKVSVTEFALPQIQSYLKPYVNIQLQQGDFNTQGELVINAKTEQLSYIGNLSVNDLLIKDTVQKKELLKWKALEVNHLEFDKQDNRLDIDLVTLNKPYGRIIIAKDKSTNIGDLIVVQATSDKNRANTKAATKQGQQKAAVTASVSTQQADKTTEKSLALTINQISFNDGSTFFADNSLTPNFAASIEHLDGKVSKLSSSSNQTASVDLKGKIDRYAPVTLKGDINPLLEQPYLDLALSFKHVELTSVNPYSGTYAGYYIDKGLLSLDLNYKLDNNQLVGDNHLIVDQLKLGKPSDSSLATTLPVTLAIALLQDRHGVIDLGLQVSGDIDDPSFSIGSIVMTAFTNVITKVVTAPFTLLANLLGADEGELDKINFAPGIASLDAKEQETLDKLAKGLSDRPMLTLNVEGGVNMLEDSQALSEQQLKSKLAQTAKLDITSVPADLSPSSFPTSGPLSDALIKLYETELGSSAQAVKDKIEAEHQGEDKLNDEQLSQRWHIALYNFTLGAQRVAEETLGELAQTRATAVKTYLIENRNIAPERIFLLDSRVELNTGASQALLSLSAK</sequence>
<keyword evidence="2" id="KW-0472">Membrane</keyword>
<dbReference type="Pfam" id="PF05359">
    <property type="entry name" value="DUF748"/>
    <property type="match status" value="2"/>
</dbReference>
<name>A8H2Y8_SHEPA</name>
<keyword evidence="2" id="KW-0812">Transmembrane</keyword>
<evidence type="ECO:0000256" key="1">
    <source>
        <dbReference type="SAM" id="MobiDB-lite"/>
    </source>
</evidence>
<dbReference type="InterPro" id="IPR052894">
    <property type="entry name" value="AsmA-related"/>
</dbReference>
<keyword evidence="4" id="KW-1185">Reference proteome</keyword>
<dbReference type="EMBL" id="CP000851">
    <property type="protein sequence ID" value="ABV86925.1"/>
    <property type="molecule type" value="Genomic_DNA"/>
</dbReference>
<dbReference type="eggNOG" id="COG2982">
    <property type="taxonomic scope" value="Bacteria"/>
</dbReference>
<dbReference type="KEGG" id="spl:Spea_1600"/>
<proteinExistence type="predicted"/>
<dbReference type="PANTHER" id="PTHR30441:SF8">
    <property type="entry name" value="DUF748 DOMAIN-CONTAINING PROTEIN"/>
    <property type="match status" value="1"/>
</dbReference>
<dbReference type="RefSeq" id="WP_012154849.1">
    <property type="nucleotide sequence ID" value="NC_009901.1"/>
</dbReference>
<dbReference type="STRING" id="398579.Spea_1600"/>
<dbReference type="InterPro" id="IPR036737">
    <property type="entry name" value="OmpA-like_sf"/>
</dbReference>
<dbReference type="HOGENOM" id="CLU_005680_0_0_6"/>
<dbReference type="AlphaFoldDB" id="A8H2Y8"/>
<feature type="compositionally biased region" description="Basic and acidic residues" evidence="1">
    <location>
        <begin position="386"/>
        <end position="397"/>
    </location>
</feature>
<dbReference type="Gene3D" id="3.30.1330.60">
    <property type="entry name" value="OmpA-like domain"/>
    <property type="match status" value="1"/>
</dbReference>
<keyword evidence="2" id="KW-1133">Transmembrane helix</keyword>
<protein>
    <recommendedName>
        <fullName evidence="5">DUF748 domain-containing protein</fullName>
    </recommendedName>
</protein>
<dbReference type="GO" id="GO:0005886">
    <property type="term" value="C:plasma membrane"/>
    <property type="evidence" value="ECO:0007669"/>
    <property type="project" value="TreeGrafter"/>
</dbReference>
<dbReference type="PANTHER" id="PTHR30441">
    <property type="entry name" value="DUF748 DOMAIN-CONTAINING PROTEIN"/>
    <property type="match status" value="1"/>
</dbReference>
<evidence type="ECO:0000256" key="2">
    <source>
        <dbReference type="SAM" id="Phobius"/>
    </source>
</evidence>
<evidence type="ECO:0000313" key="4">
    <source>
        <dbReference type="Proteomes" id="UP000002608"/>
    </source>
</evidence>
<evidence type="ECO:0000313" key="3">
    <source>
        <dbReference type="EMBL" id="ABV86925.1"/>
    </source>
</evidence>
<feature type="transmembrane region" description="Helical" evidence="2">
    <location>
        <begin position="24"/>
        <end position="47"/>
    </location>
</feature>
<accession>A8H2Y8</accession>